<gene>
    <name evidence="9" type="ORF">HSACCH_02419</name>
</gene>
<dbReference type="PANTHER" id="PTHR43401:SF2">
    <property type="entry name" value="L-THREONINE 3-DEHYDROGENASE"/>
    <property type="match status" value="1"/>
</dbReference>
<dbReference type="InterPro" id="IPR013154">
    <property type="entry name" value="ADH-like_N"/>
</dbReference>
<comment type="cofactor">
    <cofactor evidence="1">
        <name>Zn(2+)</name>
        <dbReference type="ChEBI" id="CHEBI:29105"/>
    </cofactor>
</comment>
<dbReference type="STRING" id="1293054.HSACCH_02419"/>
<dbReference type="PANTHER" id="PTHR43401">
    <property type="entry name" value="L-THREONINE 3-DEHYDROGENASE"/>
    <property type="match status" value="1"/>
</dbReference>
<evidence type="ECO:0000256" key="5">
    <source>
        <dbReference type="ARBA" id="ARBA00023002"/>
    </source>
</evidence>
<reference evidence="10" key="1">
    <citation type="journal article" date="2013" name="Genome Announc.">
        <title>Genome Sequence of Halanaerobium saccharolyticum subsp. saccharolyticum Strain DSM 6643T, a Halophilic Hydrogen-Producing Bacterium.</title>
        <authorList>
            <person name="Kivisto A."/>
            <person name="Larjo A."/>
            <person name="Ciranna A."/>
            <person name="Santala V."/>
            <person name="Roos C."/>
            <person name="Karp M."/>
        </authorList>
    </citation>
    <scope>NUCLEOTIDE SEQUENCE [LARGE SCALE GENOMIC DNA]</scope>
    <source>
        <strain evidence="10">DSM 6643</strain>
    </source>
</reference>
<evidence type="ECO:0000256" key="2">
    <source>
        <dbReference type="ARBA" id="ARBA00008072"/>
    </source>
</evidence>
<dbReference type="FunFam" id="3.40.50.720:FF:000068">
    <property type="entry name" value="Sorbitol dehydrogenase"/>
    <property type="match status" value="1"/>
</dbReference>
<evidence type="ECO:0000256" key="4">
    <source>
        <dbReference type="ARBA" id="ARBA00022833"/>
    </source>
</evidence>
<keyword evidence="4" id="KW-0862">Zinc</keyword>
<evidence type="ECO:0000259" key="7">
    <source>
        <dbReference type="Pfam" id="PF00107"/>
    </source>
</evidence>
<dbReference type="InterPro" id="IPR050129">
    <property type="entry name" value="Zn_alcohol_dh"/>
</dbReference>
<dbReference type="SUPFAM" id="SSF50129">
    <property type="entry name" value="GroES-like"/>
    <property type="match status" value="1"/>
</dbReference>
<dbReference type="AlphaFoldDB" id="M5E3N7"/>
<protein>
    <submittedName>
        <fullName evidence="9">Alcohol dehydrogenase, zinc-binding domain protein</fullName>
    </submittedName>
</protein>
<dbReference type="GO" id="GO:0046872">
    <property type="term" value="F:metal ion binding"/>
    <property type="evidence" value="ECO:0007669"/>
    <property type="project" value="UniProtKB-KW"/>
</dbReference>
<keyword evidence="3" id="KW-0479">Metal-binding</keyword>
<dbReference type="Pfam" id="PF00107">
    <property type="entry name" value="ADH_zinc_N"/>
    <property type="match status" value="1"/>
</dbReference>
<keyword evidence="6" id="KW-0520">NAD</keyword>
<dbReference type="Gene3D" id="3.90.180.10">
    <property type="entry name" value="Medium-chain alcohol dehydrogenases, catalytic domain"/>
    <property type="match status" value="1"/>
</dbReference>
<dbReference type="GO" id="GO:0016491">
    <property type="term" value="F:oxidoreductase activity"/>
    <property type="evidence" value="ECO:0007669"/>
    <property type="project" value="UniProtKB-KW"/>
</dbReference>
<comment type="similarity">
    <text evidence="2">Belongs to the zinc-containing alcohol dehydrogenase family.</text>
</comment>
<dbReference type="InterPro" id="IPR036291">
    <property type="entry name" value="NAD(P)-bd_dom_sf"/>
</dbReference>
<organism evidence="9 10">
    <name type="scientific">Halanaerobium saccharolyticum subsp. saccharolyticum DSM 6643</name>
    <dbReference type="NCBI Taxonomy" id="1293054"/>
    <lineage>
        <taxon>Bacteria</taxon>
        <taxon>Bacillati</taxon>
        <taxon>Bacillota</taxon>
        <taxon>Clostridia</taxon>
        <taxon>Halanaerobiales</taxon>
        <taxon>Halanaerobiaceae</taxon>
        <taxon>Halanaerobium</taxon>
    </lineage>
</organism>
<dbReference type="EMBL" id="CAUI01000023">
    <property type="protein sequence ID" value="CCU80916.1"/>
    <property type="molecule type" value="Genomic_DNA"/>
</dbReference>
<dbReference type="RefSeq" id="WP_005490221.1">
    <property type="nucleotide sequence ID" value="NZ_CAUI01000023.1"/>
</dbReference>
<dbReference type="FunCoup" id="M5E3N7">
    <property type="interactions" value="7"/>
</dbReference>
<dbReference type="CDD" id="cd08261">
    <property type="entry name" value="Zn_ADH7"/>
    <property type="match status" value="1"/>
</dbReference>
<evidence type="ECO:0000256" key="3">
    <source>
        <dbReference type="ARBA" id="ARBA00022723"/>
    </source>
</evidence>
<accession>M5E3N7</accession>
<dbReference type="eggNOG" id="COG1063">
    <property type="taxonomic scope" value="Bacteria"/>
</dbReference>
<feature type="domain" description="Alcohol dehydrogenase-like C-terminal" evidence="7">
    <location>
        <begin position="171"/>
        <end position="296"/>
    </location>
</feature>
<dbReference type="SUPFAM" id="SSF51735">
    <property type="entry name" value="NAD(P)-binding Rossmann-fold domains"/>
    <property type="match status" value="1"/>
</dbReference>
<dbReference type="InParanoid" id="M5E3N7"/>
<feature type="domain" description="Alcohol dehydrogenase-like N-terminal" evidence="8">
    <location>
        <begin position="24"/>
        <end position="132"/>
    </location>
</feature>
<evidence type="ECO:0000313" key="9">
    <source>
        <dbReference type="EMBL" id="CCU80916.1"/>
    </source>
</evidence>
<evidence type="ECO:0000313" key="10">
    <source>
        <dbReference type="Proteomes" id="UP000012063"/>
    </source>
</evidence>
<sequence>MKSIVLKEPNKLLIKNKEVPNVKDDELLIKIKYGGVCGSDLHAYKGESPFVQFPITLGHELVGYIEDNNGSKAFQKGDMVLIDPVLNCGKCYACRNDRHNVCKDVKVFGAHTDGGFQEYISVPKNNVYKVPEGVDPRLAALGEPLSVGFESTYRANVSSDDTVLVIGTGTIGLMVTIVAKYKGATVIATDIDDSKLELAKKMGADHVINSQKEDLAKKINELTNNEGASVVIEAAGLPQTIKEAIYYSSAAGRVVILGIVDKDVPISISQLIKKEVDFLGSRLNNYMFGKVAKLLEEVDLSSLLKEIKVYEIDEAKKAFEDKLKNPDISLKSLIKFN</sequence>
<dbReference type="Proteomes" id="UP000012063">
    <property type="component" value="Unassembled WGS sequence"/>
</dbReference>
<comment type="caution">
    <text evidence="9">The sequence shown here is derived from an EMBL/GenBank/DDBJ whole genome shotgun (WGS) entry which is preliminary data.</text>
</comment>
<dbReference type="Pfam" id="PF08240">
    <property type="entry name" value="ADH_N"/>
    <property type="match status" value="1"/>
</dbReference>
<keyword evidence="5" id="KW-0560">Oxidoreductase</keyword>
<dbReference type="OrthoDB" id="9769198at2"/>
<evidence type="ECO:0000259" key="8">
    <source>
        <dbReference type="Pfam" id="PF08240"/>
    </source>
</evidence>
<proteinExistence type="inferred from homology"/>
<dbReference type="InterPro" id="IPR011032">
    <property type="entry name" value="GroES-like_sf"/>
</dbReference>
<keyword evidence="10" id="KW-1185">Reference proteome</keyword>
<evidence type="ECO:0000256" key="1">
    <source>
        <dbReference type="ARBA" id="ARBA00001947"/>
    </source>
</evidence>
<evidence type="ECO:0000256" key="6">
    <source>
        <dbReference type="ARBA" id="ARBA00023027"/>
    </source>
</evidence>
<name>M5E3N7_9FIRM</name>
<dbReference type="Gene3D" id="3.40.50.720">
    <property type="entry name" value="NAD(P)-binding Rossmann-like Domain"/>
    <property type="match status" value="1"/>
</dbReference>
<dbReference type="InterPro" id="IPR013149">
    <property type="entry name" value="ADH-like_C"/>
</dbReference>